<reference evidence="1 2" key="1">
    <citation type="submission" date="2023-03" db="EMBL/GenBank/DDBJ databases">
        <title>Genome insight into feeding habits of ladybird beetles.</title>
        <authorList>
            <person name="Li H.-S."/>
            <person name="Huang Y.-H."/>
            <person name="Pang H."/>
        </authorList>
    </citation>
    <scope>NUCLEOTIDE SEQUENCE [LARGE SCALE GENOMIC DNA]</scope>
    <source>
        <strain evidence="1">SYSU_2023b</strain>
        <tissue evidence="1">Whole body</tissue>
    </source>
</reference>
<protein>
    <submittedName>
        <fullName evidence="1">Uncharacterized protein</fullName>
    </submittedName>
</protein>
<gene>
    <name evidence="1" type="ORF">WA026_014016</name>
</gene>
<evidence type="ECO:0000313" key="2">
    <source>
        <dbReference type="Proteomes" id="UP001431783"/>
    </source>
</evidence>
<organism evidence="1 2">
    <name type="scientific">Henosepilachna vigintioctopunctata</name>
    <dbReference type="NCBI Taxonomy" id="420089"/>
    <lineage>
        <taxon>Eukaryota</taxon>
        <taxon>Metazoa</taxon>
        <taxon>Ecdysozoa</taxon>
        <taxon>Arthropoda</taxon>
        <taxon>Hexapoda</taxon>
        <taxon>Insecta</taxon>
        <taxon>Pterygota</taxon>
        <taxon>Neoptera</taxon>
        <taxon>Endopterygota</taxon>
        <taxon>Coleoptera</taxon>
        <taxon>Polyphaga</taxon>
        <taxon>Cucujiformia</taxon>
        <taxon>Coccinelloidea</taxon>
        <taxon>Coccinellidae</taxon>
        <taxon>Epilachninae</taxon>
        <taxon>Epilachnini</taxon>
        <taxon>Henosepilachna</taxon>
    </lineage>
</organism>
<keyword evidence="2" id="KW-1185">Reference proteome</keyword>
<accession>A0AAW1U272</accession>
<name>A0AAW1U272_9CUCU</name>
<dbReference type="Proteomes" id="UP001431783">
    <property type="component" value="Unassembled WGS sequence"/>
</dbReference>
<sequence length="114" mass="13103">MDLLHLWQFSRMEVQHCKSASFHDISWEVLWLLHMSHISCTKLQHLRNSKPNSSLILSIVLFTPKWPPELPPCISLSNSSTLDLGTTSSVLTSLPSRLSHFRLSKPFSRTKKSY</sequence>
<comment type="caution">
    <text evidence="1">The sequence shown here is derived from an EMBL/GenBank/DDBJ whole genome shotgun (WGS) entry which is preliminary data.</text>
</comment>
<dbReference type="AlphaFoldDB" id="A0AAW1U272"/>
<dbReference type="EMBL" id="JARQZJ010000037">
    <property type="protein sequence ID" value="KAK9876638.1"/>
    <property type="molecule type" value="Genomic_DNA"/>
</dbReference>
<evidence type="ECO:0000313" key="1">
    <source>
        <dbReference type="EMBL" id="KAK9876638.1"/>
    </source>
</evidence>
<proteinExistence type="predicted"/>